<feature type="domain" description="DUF1854" evidence="1">
    <location>
        <begin position="28"/>
        <end position="157"/>
    </location>
</feature>
<keyword evidence="3" id="KW-1185">Reference proteome</keyword>
<dbReference type="InterPro" id="IPR015005">
    <property type="entry name" value="DUF1854"/>
</dbReference>
<comment type="caution">
    <text evidence="2">The sequence shown here is derived from an EMBL/GenBank/DDBJ whole genome shotgun (WGS) entry which is preliminary data.</text>
</comment>
<dbReference type="Proteomes" id="UP001165541">
    <property type="component" value="Unassembled WGS sequence"/>
</dbReference>
<name>A0ABT0YH53_9BURK</name>
<sequence>MSLPTLPFIVERNAYGKLVLVTGDGERHNGVTPVRAFPIAAPDEGVALVGTDGHELAWIDRLEDLPAQQQALLREALQTREFVPQIVRLRSVSSFSTPSTWDVDTDRGPTQLVLKGEEDIRRLPHGKLLIADAQGVHFLVPDLHALDRTSRRLLDRFLA</sequence>
<evidence type="ECO:0000313" key="2">
    <source>
        <dbReference type="EMBL" id="MCM5678069.1"/>
    </source>
</evidence>
<protein>
    <submittedName>
        <fullName evidence="2">DUF1854 domain-containing protein</fullName>
    </submittedName>
</protein>
<evidence type="ECO:0000259" key="1">
    <source>
        <dbReference type="Pfam" id="PF08909"/>
    </source>
</evidence>
<gene>
    <name evidence="2" type="ORF">M8A51_00810</name>
</gene>
<dbReference type="EMBL" id="JAMKFE010000001">
    <property type="protein sequence ID" value="MCM5678069.1"/>
    <property type="molecule type" value="Genomic_DNA"/>
</dbReference>
<accession>A0ABT0YH53</accession>
<organism evidence="2 3">
    <name type="scientific">Caldimonas mangrovi</name>
    <dbReference type="NCBI Taxonomy" id="2944811"/>
    <lineage>
        <taxon>Bacteria</taxon>
        <taxon>Pseudomonadati</taxon>
        <taxon>Pseudomonadota</taxon>
        <taxon>Betaproteobacteria</taxon>
        <taxon>Burkholderiales</taxon>
        <taxon>Sphaerotilaceae</taxon>
        <taxon>Caldimonas</taxon>
    </lineage>
</organism>
<reference evidence="2" key="1">
    <citation type="submission" date="2022-05" db="EMBL/GenBank/DDBJ databases">
        <title>Schlegelella sp. nov., isolated from mangrove soil.</title>
        <authorList>
            <person name="Liu Y."/>
            <person name="Ge X."/>
            <person name="Liu W."/>
        </authorList>
    </citation>
    <scope>NUCLEOTIDE SEQUENCE</scope>
    <source>
        <strain evidence="2">S2-27</strain>
    </source>
</reference>
<dbReference type="RefSeq" id="WP_251776187.1">
    <property type="nucleotide sequence ID" value="NZ_JAMKFE010000001.1"/>
</dbReference>
<evidence type="ECO:0000313" key="3">
    <source>
        <dbReference type="Proteomes" id="UP001165541"/>
    </source>
</evidence>
<proteinExistence type="predicted"/>
<dbReference type="Pfam" id="PF08909">
    <property type="entry name" value="DUF1854"/>
    <property type="match status" value="1"/>
</dbReference>